<name>A0A077WDB1_9FUNG</name>
<dbReference type="AlphaFoldDB" id="A0A077WDB1"/>
<dbReference type="OrthoDB" id="5382203at2759"/>
<feature type="region of interest" description="Disordered" evidence="1">
    <location>
        <begin position="376"/>
        <end position="678"/>
    </location>
</feature>
<evidence type="ECO:0000256" key="1">
    <source>
        <dbReference type="SAM" id="MobiDB-lite"/>
    </source>
</evidence>
<dbReference type="EMBL" id="LK023316">
    <property type="protein sequence ID" value="CDS05415.1"/>
    <property type="molecule type" value="Genomic_DNA"/>
</dbReference>
<feature type="compositionally biased region" description="Low complexity" evidence="1">
    <location>
        <begin position="764"/>
        <end position="779"/>
    </location>
</feature>
<organism evidence="2">
    <name type="scientific">Lichtheimia ramosa</name>
    <dbReference type="NCBI Taxonomy" id="688394"/>
    <lineage>
        <taxon>Eukaryota</taxon>
        <taxon>Fungi</taxon>
        <taxon>Fungi incertae sedis</taxon>
        <taxon>Mucoromycota</taxon>
        <taxon>Mucoromycotina</taxon>
        <taxon>Mucoromycetes</taxon>
        <taxon>Mucorales</taxon>
        <taxon>Lichtheimiaceae</taxon>
        <taxon>Lichtheimia</taxon>
    </lineage>
</organism>
<protein>
    <submittedName>
        <fullName evidence="2">Uncharacterized protein</fullName>
    </submittedName>
</protein>
<gene>
    <name evidence="2" type="ORF">LRAMOSA07943</name>
</gene>
<dbReference type="Gene3D" id="1.10.20.10">
    <property type="entry name" value="Histone, subunit A"/>
    <property type="match status" value="1"/>
</dbReference>
<dbReference type="GO" id="GO:0046982">
    <property type="term" value="F:protein heterodimerization activity"/>
    <property type="evidence" value="ECO:0007669"/>
    <property type="project" value="InterPro"/>
</dbReference>
<evidence type="ECO:0000313" key="2">
    <source>
        <dbReference type="EMBL" id="CDS05415.1"/>
    </source>
</evidence>
<accession>A0A077WDB1</accession>
<feature type="compositionally biased region" description="Low complexity" evidence="1">
    <location>
        <begin position="718"/>
        <end position="734"/>
    </location>
</feature>
<feature type="compositionally biased region" description="Low complexity" evidence="1">
    <location>
        <begin position="539"/>
        <end position="554"/>
    </location>
</feature>
<feature type="compositionally biased region" description="Basic and acidic residues" evidence="1">
    <location>
        <begin position="382"/>
        <end position="393"/>
    </location>
</feature>
<proteinExistence type="predicted"/>
<feature type="compositionally biased region" description="Basic and acidic residues" evidence="1">
    <location>
        <begin position="473"/>
        <end position="489"/>
    </location>
</feature>
<feature type="compositionally biased region" description="Low complexity" evidence="1">
    <location>
        <begin position="604"/>
        <end position="627"/>
    </location>
</feature>
<dbReference type="InterPro" id="IPR009072">
    <property type="entry name" value="Histone-fold"/>
</dbReference>
<feature type="compositionally biased region" description="Basic and acidic residues" evidence="1">
    <location>
        <begin position="637"/>
        <end position="659"/>
    </location>
</feature>
<feature type="compositionally biased region" description="Low complexity" evidence="1">
    <location>
        <begin position="493"/>
        <end position="513"/>
    </location>
</feature>
<feature type="compositionally biased region" description="Low complexity" evidence="1">
    <location>
        <begin position="295"/>
        <end position="314"/>
    </location>
</feature>
<feature type="compositionally biased region" description="Low complexity" evidence="1">
    <location>
        <begin position="394"/>
        <end position="422"/>
    </location>
</feature>
<reference evidence="2" key="1">
    <citation type="journal article" date="2014" name="Genome Announc.">
        <title>De novo whole-genome sequence and genome annotation of Lichtheimia ramosa.</title>
        <authorList>
            <person name="Linde J."/>
            <person name="Schwartze V."/>
            <person name="Binder U."/>
            <person name="Lass-Florl C."/>
            <person name="Voigt K."/>
            <person name="Horn F."/>
        </authorList>
    </citation>
    <scope>NUCLEOTIDE SEQUENCE</scope>
    <source>
        <strain evidence="2">JMRC FSU:6197</strain>
    </source>
</reference>
<feature type="region of interest" description="Disordered" evidence="1">
    <location>
        <begin position="290"/>
        <end position="314"/>
    </location>
</feature>
<feature type="compositionally biased region" description="Basic and acidic residues" evidence="1">
    <location>
        <begin position="556"/>
        <end position="579"/>
    </location>
</feature>
<feature type="compositionally biased region" description="Basic and acidic residues" evidence="1">
    <location>
        <begin position="523"/>
        <end position="538"/>
    </location>
</feature>
<sequence length="932" mass="102532">MSRVDARYICQSAANAIISEIGPYRVSNDALQAINHFLDEYLVLLLTSSLSLDLSRIKAVVFTLLPSTLGKNAIVEAELEVKTFTETEAIDYESYERMRMLGTDGQPPFPVNDALPLLREKCLEFCTLADREEQRAYMDPAITPTTRQNIAIVPIVAIYVTTVLEHIAEYVLTAIAMTAEHEDTEYIRIKQVFLALVDDVQVGGVFHRMELRDKLEKRAFAMGYKPRTPVPSFQAAPPNHMRSSTSGSNNNGADGFLDICFDDLDIGYDDDVMNPNDRLSVSQYSMKSNISQRPTSMMSGSTSNGTLSTFDNSSANSSKKAYKVFRKDDGGTDRSPLSVSVYDPDAPAMNFEDLIRSGNTMKVSLTPNRLKSIEVKNQMVDDTPKSSNWERRSTASSASRATRSLNAATTASSSATRRNVSSMSAISNTAKSKHAAPAPTVHHPTVKPKSSFGSDRSIKKSTSATAPMPPLPEQKKSSDTRFENPREAPKPPTITTNSSTISSSTSPVVVQSPAPITSTTKPAAEKSENDTALVKKDQQQPQRPRLLRRSSSSSKKSRENLRRQREKEEQEEQRRKAEAALRGLPKPTTVDNESQGQQKEKTASLSSKSSNESVNRSITSSNNDNAAPPSPPASEGSSKDQEKDVPFDNERSSSVDQPERPSSMTAKRASLVGTSRRQSLHESYAMNDIMRHRLSAAGSVEMTVKAFDNMSKSNIQDASNTTTTTTASTTNNTTVTGRRSPVTMARRTTAVEQSISTNADEETSTTTPTPTTRAPRPSSVLDKVMQFERANSLDDSAQQHHRQQRTASYMPRRERFLYLQREPGLLERRSTTYTTTANARPVTVDAGVQTDPVLVTNHDENDGPPALVITDETGVSISKPIHADVSDSENLSDKSSEHGLVEGDEEWFLQDDEWDDVQDQENAVVEWLLGEA</sequence>
<feature type="region of interest" description="Disordered" evidence="1">
    <location>
        <begin position="717"/>
        <end position="779"/>
    </location>
</feature>